<keyword evidence="2" id="KW-0812">Transmembrane</keyword>
<sequence>MTPTLIHKYQKPTAVILLLWFVVCLGFVCTQSNQVKAEVQVSPQHHLHHQQAAESTFHQSSAPHHSTAMAQDPAHCADKADQPMTKLLTSHGAAFISLMLAALALWSSQSLMLVMNAMLSFYRGKPETEPPNSGYPPLFITTQRLLN</sequence>
<reference evidence="3" key="1">
    <citation type="submission" date="2020-09" db="EMBL/GenBank/DDBJ databases">
        <title>A novel bacterium of genus Neiella, isolated from South China Sea.</title>
        <authorList>
            <person name="Huang H."/>
            <person name="Mo K."/>
            <person name="Hu Y."/>
        </authorList>
    </citation>
    <scope>NUCLEOTIDE SEQUENCE</scope>
    <source>
        <strain evidence="3">HB171785</strain>
    </source>
</reference>
<evidence type="ECO:0000313" key="4">
    <source>
        <dbReference type="Proteomes" id="UP000638014"/>
    </source>
</evidence>
<dbReference type="AlphaFoldDB" id="A0A8J6QKG6"/>
<keyword evidence="2" id="KW-0472">Membrane</keyword>
<feature type="compositionally biased region" description="Polar residues" evidence="1">
    <location>
        <begin position="52"/>
        <end position="64"/>
    </location>
</feature>
<evidence type="ECO:0000313" key="3">
    <source>
        <dbReference type="EMBL" id="MBD1390983.1"/>
    </source>
</evidence>
<dbReference type="Proteomes" id="UP000638014">
    <property type="component" value="Unassembled WGS sequence"/>
</dbReference>
<comment type="caution">
    <text evidence="3">The sequence shown here is derived from an EMBL/GenBank/DDBJ whole genome shotgun (WGS) entry which is preliminary data.</text>
</comment>
<dbReference type="EMBL" id="JACXAF010000026">
    <property type="protein sequence ID" value="MBD1390983.1"/>
    <property type="molecule type" value="Genomic_DNA"/>
</dbReference>
<proteinExistence type="predicted"/>
<keyword evidence="2" id="KW-1133">Transmembrane helix</keyword>
<feature type="transmembrane region" description="Helical" evidence="2">
    <location>
        <begin position="93"/>
        <end position="115"/>
    </location>
</feature>
<name>A0A8J6QKG6_9GAMM</name>
<evidence type="ECO:0000256" key="2">
    <source>
        <dbReference type="SAM" id="Phobius"/>
    </source>
</evidence>
<protein>
    <submittedName>
        <fullName evidence="3">Uncharacterized protein</fullName>
    </submittedName>
</protein>
<feature type="region of interest" description="Disordered" evidence="1">
    <location>
        <begin position="48"/>
        <end position="74"/>
    </location>
</feature>
<keyword evidence="4" id="KW-1185">Reference proteome</keyword>
<dbReference type="RefSeq" id="WP_191146047.1">
    <property type="nucleotide sequence ID" value="NZ_JACXAF010000026.1"/>
</dbReference>
<evidence type="ECO:0000256" key="1">
    <source>
        <dbReference type="SAM" id="MobiDB-lite"/>
    </source>
</evidence>
<organism evidence="3 4">
    <name type="scientific">Neiella litorisoli</name>
    <dbReference type="NCBI Taxonomy" id="2771431"/>
    <lineage>
        <taxon>Bacteria</taxon>
        <taxon>Pseudomonadati</taxon>
        <taxon>Pseudomonadota</taxon>
        <taxon>Gammaproteobacteria</taxon>
        <taxon>Alteromonadales</taxon>
        <taxon>Echinimonadaceae</taxon>
        <taxon>Neiella</taxon>
    </lineage>
</organism>
<gene>
    <name evidence="3" type="ORF">IC617_16260</name>
</gene>
<accession>A0A8J6QKG6</accession>